<sequence length="153" mass="16281">MASQHGDATEPLTESEEWLSHKVDSWVETYKKSMLTPVTLTIVAEHQPIGVAAIAEKVTAATGWHVTERGLYRTLKRLQDSGLLASADTSAPRTGAKRKDLSLTPLGTRYLAGIAENLVDLPGGVPGKECTTSPAAPSPIEPAPHQQQGIPAH</sequence>
<dbReference type="AlphaFoldDB" id="A0A1H1QVS2"/>
<dbReference type="EMBL" id="LT629739">
    <property type="protein sequence ID" value="SDS27578.1"/>
    <property type="molecule type" value="Genomic_DNA"/>
</dbReference>
<keyword evidence="4" id="KW-1185">Reference proteome</keyword>
<dbReference type="RefSeq" id="WP_231939088.1">
    <property type="nucleotide sequence ID" value="NZ_LT629739.1"/>
</dbReference>
<accession>A0A1H1QVS2</accession>
<evidence type="ECO:0000256" key="1">
    <source>
        <dbReference type="SAM" id="MobiDB-lite"/>
    </source>
</evidence>
<dbReference type="InterPro" id="IPR036390">
    <property type="entry name" value="WH_DNA-bd_sf"/>
</dbReference>
<dbReference type="SUPFAM" id="SSF46785">
    <property type="entry name" value="Winged helix' DNA-binding domain"/>
    <property type="match status" value="1"/>
</dbReference>
<feature type="domain" description="Transcription regulator PadR N-terminal" evidence="2">
    <location>
        <begin position="41"/>
        <end position="112"/>
    </location>
</feature>
<dbReference type="STRING" id="629680.SAMN04489751_1644"/>
<organism evidence="3 4">
    <name type="scientific">Brevibacterium sandarakinum</name>
    <dbReference type="NCBI Taxonomy" id="629680"/>
    <lineage>
        <taxon>Bacteria</taxon>
        <taxon>Bacillati</taxon>
        <taxon>Actinomycetota</taxon>
        <taxon>Actinomycetes</taxon>
        <taxon>Micrococcales</taxon>
        <taxon>Brevibacteriaceae</taxon>
        <taxon>Brevibacterium</taxon>
    </lineage>
</organism>
<feature type="region of interest" description="Disordered" evidence="1">
    <location>
        <begin position="123"/>
        <end position="153"/>
    </location>
</feature>
<dbReference type="Gene3D" id="1.10.10.10">
    <property type="entry name" value="Winged helix-like DNA-binding domain superfamily/Winged helix DNA-binding domain"/>
    <property type="match status" value="1"/>
</dbReference>
<dbReference type="Pfam" id="PF03551">
    <property type="entry name" value="PadR"/>
    <property type="match status" value="1"/>
</dbReference>
<dbReference type="Proteomes" id="UP000199700">
    <property type="component" value="Chromosome"/>
</dbReference>
<name>A0A1H1QVS2_BRESA</name>
<evidence type="ECO:0000313" key="4">
    <source>
        <dbReference type="Proteomes" id="UP000199700"/>
    </source>
</evidence>
<protein>
    <submittedName>
        <fullName evidence="3">Transcriptional regulator PadR-like family protein</fullName>
    </submittedName>
</protein>
<reference evidence="3" key="1">
    <citation type="submission" date="2016-10" db="EMBL/GenBank/DDBJ databases">
        <authorList>
            <person name="Varghese N."/>
            <person name="Submissions S."/>
        </authorList>
    </citation>
    <scope>NUCLEOTIDE SEQUENCE [LARGE SCALE GENOMIC DNA]</scope>
    <source>
        <strain evidence="3">DSM 22082</strain>
    </source>
</reference>
<dbReference type="InterPro" id="IPR005149">
    <property type="entry name" value="Tscrpt_reg_PadR_N"/>
</dbReference>
<evidence type="ECO:0000259" key="2">
    <source>
        <dbReference type="Pfam" id="PF03551"/>
    </source>
</evidence>
<proteinExistence type="predicted"/>
<evidence type="ECO:0000313" key="3">
    <source>
        <dbReference type="EMBL" id="SDS27578.1"/>
    </source>
</evidence>
<dbReference type="InterPro" id="IPR036388">
    <property type="entry name" value="WH-like_DNA-bd_sf"/>
</dbReference>
<gene>
    <name evidence="3" type="ORF">SAMN04489751_1644</name>
</gene>